<proteinExistence type="inferred from homology"/>
<dbReference type="InterPro" id="IPR029058">
    <property type="entry name" value="AB_hydrolase_fold"/>
</dbReference>
<dbReference type="Proteomes" id="UP000664169">
    <property type="component" value="Unassembled WGS sequence"/>
</dbReference>
<protein>
    <recommendedName>
        <fullName evidence="3">AB hydrolase-1 domain-containing protein</fullName>
    </recommendedName>
</protein>
<dbReference type="PRINTS" id="PR00412">
    <property type="entry name" value="EPOXHYDRLASE"/>
</dbReference>
<dbReference type="SUPFAM" id="SSF53474">
    <property type="entry name" value="alpha/beta-Hydrolases"/>
    <property type="match status" value="1"/>
</dbReference>
<dbReference type="Gene3D" id="3.40.50.1820">
    <property type="entry name" value="alpha/beta hydrolase"/>
    <property type="match status" value="1"/>
</dbReference>
<evidence type="ECO:0000256" key="2">
    <source>
        <dbReference type="ARBA" id="ARBA00038334"/>
    </source>
</evidence>
<evidence type="ECO:0000256" key="1">
    <source>
        <dbReference type="ARBA" id="ARBA00022801"/>
    </source>
</evidence>
<dbReference type="InterPro" id="IPR000639">
    <property type="entry name" value="Epox_hydrolase-like"/>
</dbReference>
<gene>
    <name evidence="4" type="ORF">GOMPHAMPRED_004733</name>
</gene>
<dbReference type="OrthoDB" id="408373at2759"/>
<feature type="domain" description="AB hydrolase-1" evidence="3">
    <location>
        <begin position="42"/>
        <end position="362"/>
    </location>
</feature>
<keyword evidence="5" id="KW-1185">Reference proteome</keyword>
<organism evidence="4 5">
    <name type="scientific">Gomphillus americanus</name>
    <dbReference type="NCBI Taxonomy" id="1940652"/>
    <lineage>
        <taxon>Eukaryota</taxon>
        <taxon>Fungi</taxon>
        <taxon>Dikarya</taxon>
        <taxon>Ascomycota</taxon>
        <taxon>Pezizomycotina</taxon>
        <taxon>Lecanoromycetes</taxon>
        <taxon>OSLEUM clade</taxon>
        <taxon>Ostropomycetidae</taxon>
        <taxon>Ostropales</taxon>
        <taxon>Graphidaceae</taxon>
        <taxon>Gomphilloideae</taxon>
        <taxon>Gomphillus</taxon>
    </lineage>
</organism>
<dbReference type="EMBL" id="CAJPDQ010000003">
    <property type="protein sequence ID" value="CAF9906482.1"/>
    <property type="molecule type" value="Genomic_DNA"/>
</dbReference>
<dbReference type="Pfam" id="PF00561">
    <property type="entry name" value="Abhydrolase_1"/>
    <property type="match status" value="1"/>
</dbReference>
<sequence length="378" mass="42388">MAYPPSLPLPEGIISSYVDCTSVIGLKFHILTSGTNVPSNGLLLFCHGFPELAYSWRHVLPYFGAKGYYAVAFDQRGYGRTTGWDERDYAHVDIAEFGPTQNVIDVLALVSQLGRSHVDIIIGHDFGAVTAASCAMMRPDFFKACVIMSHPFEPEPSMPGTGEIQTKGDPDIHRSLASMERKHYKWANSTPTAAREWDHPAQGLESFLRGYFFLKSASDQRNKPHRLESWTAAGLAVMPHYYVPKLDYTMAETVAEDTIGQEVSSTYSWLPDDDLAVYVQEWTRTGFQGALNWYRNRTIPNPDMRLFAGKKISVPTIFISGMQDWGNEQKPGVLERLPEACEDFQGEKLINGAGHWPQQEKPVEVCKEIEGFLEKLKG</sequence>
<keyword evidence="1" id="KW-0378">Hydrolase</keyword>
<comment type="similarity">
    <text evidence="2">Belongs to the AB hydrolase superfamily. Epoxide hydrolase family.</text>
</comment>
<reference evidence="4" key="1">
    <citation type="submission" date="2021-03" db="EMBL/GenBank/DDBJ databases">
        <authorList>
            <person name="Tagirdzhanova G."/>
        </authorList>
    </citation>
    <scope>NUCLEOTIDE SEQUENCE</scope>
</reference>
<evidence type="ECO:0000313" key="4">
    <source>
        <dbReference type="EMBL" id="CAF9906482.1"/>
    </source>
</evidence>
<name>A0A8H3ELX1_9LECA</name>
<evidence type="ECO:0000259" key="3">
    <source>
        <dbReference type="Pfam" id="PF00561"/>
    </source>
</evidence>
<dbReference type="AlphaFoldDB" id="A0A8H3ELX1"/>
<accession>A0A8H3ELX1</accession>
<comment type="caution">
    <text evidence="4">The sequence shown here is derived from an EMBL/GenBank/DDBJ whole genome shotgun (WGS) entry which is preliminary data.</text>
</comment>
<dbReference type="GO" id="GO:0016787">
    <property type="term" value="F:hydrolase activity"/>
    <property type="evidence" value="ECO:0007669"/>
    <property type="project" value="UniProtKB-KW"/>
</dbReference>
<dbReference type="InterPro" id="IPR000073">
    <property type="entry name" value="AB_hydrolase_1"/>
</dbReference>
<evidence type="ECO:0000313" key="5">
    <source>
        <dbReference type="Proteomes" id="UP000664169"/>
    </source>
</evidence>
<dbReference type="PANTHER" id="PTHR43329">
    <property type="entry name" value="EPOXIDE HYDROLASE"/>
    <property type="match status" value="1"/>
</dbReference>